<evidence type="ECO:0008006" key="4">
    <source>
        <dbReference type="Google" id="ProtNLM"/>
    </source>
</evidence>
<name>A0A836CFD4_9STRA</name>
<accession>A0A836CFD4</accession>
<dbReference type="AlphaFoldDB" id="A0A836CFD4"/>
<organism evidence="2 3">
    <name type="scientific">Tribonema minus</name>
    <dbReference type="NCBI Taxonomy" id="303371"/>
    <lineage>
        <taxon>Eukaryota</taxon>
        <taxon>Sar</taxon>
        <taxon>Stramenopiles</taxon>
        <taxon>Ochrophyta</taxon>
        <taxon>PX clade</taxon>
        <taxon>Xanthophyceae</taxon>
        <taxon>Tribonematales</taxon>
        <taxon>Tribonemataceae</taxon>
        <taxon>Tribonema</taxon>
    </lineage>
</organism>
<protein>
    <recommendedName>
        <fullName evidence="4">SET domain-containing protein</fullName>
    </recommendedName>
</protein>
<comment type="caution">
    <text evidence="2">The sequence shown here is derived from an EMBL/GenBank/DDBJ whole genome shotgun (WGS) entry which is preliminary data.</text>
</comment>
<sequence>MAQVSELLREQEQLFRVGPSVVAEGERGLFAARDLRGGELVTYVVVPRVAAELADRYSLVGYWSDEEGAAVPQPHIAFDGSPSSADDDMRPPTRDFGALMNESSRPNCILMLNPVLSRETVETALATGTEIVGALMVVVEPLRRGQEVLTFYGTLLRRDYEIDLASDAEALRAYRAKVDLAYDGLDAWIARLAGEDGDDDMSTDWSDESGDERITDSESDEEDDEASDECDGERGSSESSAASEDDDGEDEDDDEEGS</sequence>
<feature type="compositionally biased region" description="Acidic residues" evidence="1">
    <location>
        <begin position="196"/>
        <end position="210"/>
    </location>
</feature>
<dbReference type="EMBL" id="JAFCMP010000223">
    <property type="protein sequence ID" value="KAG5183158.1"/>
    <property type="molecule type" value="Genomic_DNA"/>
</dbReference>
<feature type="compositionally biased region" description="Acidic residues" evidence="1">
    <location>
        <begin position="243"/>
        <end position="258"/>
    </location>
</feature>
<keyword evidence="3" id="KW-1185">Reference proteome</keyword>
<dbReference type="Proteomes" id="UP000664859">
    <property type="component" value="Unassembled WGS sequence"/>
</dbReference>
<evidence type="ECO:0000256" key="1">
    <source>
        <dbReference type="SAM" id="MobiDB-lite"/>
    </source>
</evidence>
<dbReference type="Gene3D" id="2.170.270.10">
    <property type="entry name" value="SET domain"/>
    <property type="match status" value="1"/>
</dbReference>
<proteinExistence type="predicted"/>
<feature type="compositionally biased region" description="Acidic residues" evidence="1">
    <location>
        <begin position="217"/>
        <end position="231"/>
    </location>
</feature>
<evidence type="ECO:0000313" key="2">
    <source>
        <dbReference type="EMBL" id="KAG5183158.1"/>
    </source>
</evidence>
<dbReference type="InterPro" id="IPR046341">
    <property type="entry name" value="SET_dom_sf"/>
</dbReference>
<dbReference type="SUPFAM" id="SSF82199">
    <property type="entry name" value="SET domain"/>
    <property type="match status" value="1"/>
</dbReference>
<feature type="region of interest" description="Disordered" evidence="1">
    <location>
        <begin position="196"/>
        <end position="258"/>
    </location>
</feature>
<dbReference type="OrthoDB" id="5945798at2759"/>
<evidence type="ECO:0000313" key="3">
    <source>
        <dbReference type="Proteomes" id="UP000664859"/>
    </source>
</evidence>
<gene>
    <name evidence="2" type="ORF">JKP88DRAFT_273140</name>
</gene>
<reference evidence="2" key="1">
    <citation type="submission" date="2021-02" db="EMBL/GenBank/DDBJ databases">
        <title>First Annotated Genome of the Yellow-green Alga Tribonema minus.</title>
        <authorList>
            <person name="Mahan K.M."/>
        </authorList>
    </citation>
    <scope>NUCLEOTIDE SEQUENCE</scope>
    <source>
        <strain evidence="2">UTEX B ZZ1240</strain>
    </source>
</reference>